<protein>
    <submittedName>
        <fullName evidence="1">Uncharacterized protein</fullName>
    </submittedName>
</protein>
<evidence type="ECO:0000313" key="1">
    <source>
        <dbReference type="EMBL" id="KAK6739191.1"/>
    </source>
</evidence>
<organism evidence="1 2">
    <name type="scientific">Necator americanus</name>
    <name type="common">Human hookworm</name>
    <dbReference type="NCBI Taxonomy" id="51031"/>
    <lineage>
        <taxon>Eukaryota</taxon>
        <taxon>Metazoa</taxon>
        <taxon>Ecdysozoa</taxon>
        <taxon>Nematoda</taxon>
        <taxon>Chromadorea</taxon>
        <taxon>Rhabditida</taxon>
        <taxon>Rhabditina</taxon>
        <taxon>Rhabditomorpha</taxon>
        <taxon>Strongyloidea</taxon>
        <taxon>Ancylostomatidae</taxon>
        <taxon>Bunostominae</taxon>
        <taxon>Necator</taxon>
    </lineage>
</organism>
<dbReference type="EMBL" id="JAVFWL010000002">
    <property type="protein sequence ID" value="KAK6739191.1"/>
    <property type="molecule type" value="Genomic_DNA"/>
</dbReference>
<gene>
    <name evidence="1" type="primary">Necator_chrII.g8742</name>
    <name evidence="1" type="ORF">RB195_020947</name>
</gene>
<name>A0ABR1CLD8_NECAM</name>
<proteinExistence type="predicted"/>
<keyword evidence="2" id="KW-1185">Reference proteome</keyword>
<evidence type="ECO:0000313" key="2">
    <source>
        <dbReference type="Proteomes" id="UP001303046"/>
    </source>
</evidence>
<reference evidence="1 2" key="1">
    <citation type="submission" date="2023-08" db="EMBL/GenBank/DDBJ databases">
        <title>A Necator americanus chromosomal reference genome.</title>
        <authorList>
            <person name="Ilik V."/>
            <person name="Petrzelkova K.J."/>
            <person name="Pardy F."/>
            <person name="Fuh T."/>
            <person name="Niatou-Singa F.S."/>
            <person name="Gouil Q."/>
            <person name="Baker L."/>
            <person name="Ritchie M.E."/>
            <person name="Jex A.R."/>
            <person name="Gazzola D."/>
            <person name="Li H."/>
            <person name="Toshio Fujiwara R."/>
            <person name="Zhan B."/>
            <person name="Aroian R.V."/>
            <person name="Pafco B."/>
            <person name="Schwarz E.M."/>
        </authorList>
    </citation>
    <scope>NUCLEOTIDE SEQUENCE [LARGE SCALE GENOMIC DNA]</scope>
    <source>
        <strain evidence="1 2">Aroian</strain>
        <tissue evidence="1">Whole animal</tissue>
    </source>
</reference>
<dbReference type="Proteomes" id="UP001303046">
    <property type="component" value="Unassembled WGS sequence"/>
</dbReference>
<accession>A0ABR1CLD8</accession>
<sequence length="231" mass="26164">MTILPDKNVTLALGSRSDEGEDGSAALPNPKKYSYYESGYFAYGLPELDAYIVTSIVDRAKEIVDESGSPVYFMMFSEAYKYLALNWLCNTAAFEGTHERLMIVTTSKNACSMIRRKWGTNSVEVIALEPDSIWFRDPNPMFRKMSSRQDIDAISPLSATGARIGIWRGYSPMLLKTSEATVALLRELLQKMQRRGRVDNLKKFGLWFLSEEGHCNHQAVKRMLESFGKTM</sequence>
<comment type="caution">
    <text evidence="1">The sequence shown here is derived from an EMBL/GenBank/DDBJ whole genome shotgun (WGS) entry which is preliminary data.</text>
</comment>